<organism evidence="1 2">
    <name type="scientific">Chelonia mydas</name>
    <name type="common">Green sea-turtle</name>
    <name type="synonym">Chelonia agassizi</name>
    <dbReference type="NCBI Taxonomy" id="8469"/>
    <lineage>
        <taxon>Eukaryota</taxon>
        <taxon>Metazoa</taxon>
        <taxon>Chordata</taxon>
        <taxon>Craniata</taxon>
        <taxon>Vertebrata</taxon>
        <taxon>Euteleostomi</taxon>
        <taxon>Archelosauria</taxon>
        <taxon>Testudinata</taxon>
        <taxon>Testudines</taxon>
        <taxon>Cryptodira</taxon>
        <taxon>Durocryptodira</taxon>
        <taxon>Americhelydia</taxon>
        <taxon>Chelonioidea</taxon>
        <taxon>Cheloniidae</taxon>
        <taxon>Chelonia</taxon>
    </lineage>
</organism>
<dbReference type="Proteomes" id="UP000031443">
    <property type="component" value="Unassembled WGS sequence"/>
</dbReference>
<protein>
    <submittedName>
        <fullName evidence="1">Uncharacterized protein</fullName>
    </submittedName>
</protein>
<gene>
    <name evidence="1" type="ORF">UY3_09098</name>
</gene>
<evidence type="ECO:0000313" key="1">
    <source>
        <dbReference type="EMBL" id="EMP33804.1"/>
    </source>
</evidence>
<accession>M7B9I7</accession>
<reference evidence="2" key="1">
    <citation type="journal article" date="2013" name="Nat. Genet.">
        <title>The draft genomes of soft-shell turtle and green sea turtle yield insights into the development and evolution of the turtle-specific body plan.</title>
        <authorList>
            <person name="Wang Z."/>
            <person name="Pascual-Anaya J."/>
            <person name="Zadissa A."/>
            <person name="Li W."/>
            <person name="Niimura Y."/>
            <person name="Huang Z."/>
            <person name="Li C."/>
            <person name="White S."/>
            <person name="Xiong Z."/>
            <person name="Fang D."/>
            <person name="Wang B."/>
            <person name="Ming Y."/>
            <person name="Chen Y."/>
            <person name="Zheng Y."/>
            <person name="Kuraku S."/>
            <person name="Pignatelli M."/>
            <person name="Herrero J."/>
            <person name="Beal K."/>
            <person name="Nozawa M."/>
            <person name="Li Q."/>
            <person name="Wang J."/>
            <person name="Zhang H."/>
            <person name="Yu L."/>
            <person name="Shigenobu S."/>
            <person name="Wang J."/>
            <person name="Liu J."/>
            <person name="Flicek P."/>
            <person name="Searle S."/>
            <person name="Wang J."/>
            <person name="Kuratani S."/>
            <person name="Yin Y."/>
            <person name="Aken B."/>
            <person name="Zhang G."/>
            <person name="Irie N."/>
        </authorList>
    </citation>
    <scope>NUCLEOTIDE SEQUENCE [LARGE SCALE GENOMIC DNA]</scope>
</reference>
<name>M7B9I7_CHEMY</name>
<dbReference type="AlphaFoldDB" id="M7B9I7"/>
<sequence length="182" mass="20362">MPGYRPEEELCVARKRVSLTNRSWSNKRLCSCADLSSKKALAYSALNQSSVSYSIITTAENDQSKVPSDLAAQGAGWVNLSLTLSGHMEHFDNTMTFGGCGWQFWDLEPTQKHWDEWQTYTGPVLMPGHARDKPLQIGIDSCKKTTGSHRQVHRFQDSLHVQPQGNKLATCSPAEHQGRKPF</sequence>
<evidence type="ECO:0000313" key="2">
    <source>
        <dbReference type="Proteomes" id="UP000031443"/>
    </source>
</evidence>
<proteinExistence type="predicted"/>
<dbReference type="EMBL" id="KB535131">
    <property type="protein sequence ID" value="EMP33804.1"/>
    <property type="molecule type" value="Genomic_DNA"/>
</dbReference>
<keyword evidence="2" id="KW-1185">Reference proteome</keyword>